<keyword evidence="8" id="KW-1185">Reference proteome</keyword>
<dbReference type="PANTHER" id="PTHR46796">
    <property type="entry name" value="HTH-TYPE TRANSCRIPTIONAL ACTIVATOR RHAS-RELATED"/>
    <property type="match status" value="1"/>
</dbReference>
<dbReference type="STRING" id="880157.AB204_07635"/>
<evidence type="ECO:0000313" key="7">
    <source>
        <dbReference type="EMBL" id="KMJ45697.1"/>
    </source>
</evidence>
<dbReference type="SUPFAM" id="SSF51215">
    <property type="entry name" value="Regulatory protein AraC"/>
    <property type="match status" value="1"/>
</dbReference>
<evidence type="ECO:0000256" key="1">
    <source>
        <dbReference type="ARBA" id="ARBA00023015"/>
    </source>
</evidence>
<dbReference type="InterPro" id="IPR020449">
    <property type="entry name" value="Tscrpt_reg_AraC-type_HTH"/>
</dbReference>
<dbReference type="Proteomes" id="UP000036277">
    <property type="component" value="Unassembled WGS sequence"/>
</dbReference>
<evidence type="ECO:0000256" key="5">
    <source>
        <dbReference type="ARBA" id="ARBA00044978"/>
    </source>
</evidence>
<comment type="caution">
    <text evidence="7">The sequence shown here is derived from an EMBL/GenBank/DDBJ whole genome shotgun (WGS) entry which is preliminary data.</text>
</comment>
<dbReference type="InterPro" id="IPR050204">
    <property type="entry name" value="AraC_XylS_family_regulators"/>
</dbReference>
<dbReference type="EMBL" id="LFCV01000042">
    <property type="protein sequence ID" value="KMJ45697.1"/>
    <property type="molecule type" value="Genomic_DNA"/>
</dbReference>
<evidence type="ECO:0000256" key="4">
    <source>
        <dbReference type="ARBA" id="ARBA00023163"/>
    </source>
</evidence>
<keyword evidence="4" id="KW-0804">Transcription</keyword>
<dbReference type="SMART" id="SM00342">
    <property type="entry name" value="HTH_ARAC"/>
    <property type="match status" value="1"/>
</dbReference>
<keyword evidence="1" id="KW-0805">Transcription regulation</keyword>
<accession>A0A0J5FUS7</accession>
<evidence type="ECO:0000256" key="2">
    <source>
        <dbReference type="ARBA" id="ARBA00023125"/>
    </source>
</evidence>
<dbReference type="Pfam" id="PF12833">
    <property type="entry name" value="HTH_18"/>
    <property type="match status" value="1"/>
</dbReference>
<gene>
    <name evidence="7" type="ORF">AB204_07635</name>
</gene>
<dbReference type="InterPro" id="IPR003313">
    <property type="entry name" value="AraC-bd"/>
</dbReference>
<dbReference type="AlphaFoldDB" id="A0A0J5FUS7"/>
<dbReference type="SUPFAM" id="SSF46689">
    <property type="entry name" value="Homeodomain-like"/>
    <property type="match status" value="2"/>
</dbReference>
<dbReference type="GO" id="GO:0003700">
    <property type="term" value="F:DNA-binding transcription factor activity"/>
    <property type="evidence" value="ECO:0007669"/>
    <property type="project" value="InterPro"/>
</dbReference>
<dbReference type="GO" id="GO:0043565">
    <property type="term" value="F:sequence-specific DNA binding"/>
    <property type="evidence" value="ECO:0007669"/>
    <property type="project" value="InterPro"/>
</dbReference>
<name>A0A0J5FUS7_9GAMM</name>
<evidence type="ECO:0000259" key="6">
    <source>
        <dbReference type="PROSITE" id="PS01124"/>
    </source>
</evidence>
<keyword evidence="2" id="KW-0238">DNA-binding</keyword>
<dbReference type="PROSITE" id="PS01124">
    <property type="entry name" value="HTH_ARAC_FAMILY_2"/>
    <property type="match status" value="1"/>
</dbReference>
<dbReference type="Pfam" id="PF02311">
    <property type="entry name" value="AraC_binding"/>
    <property type="match status" value="1"/>
</dbReference>
<dbReference type="PRINTS" id="PR00032">
    <property type="entry name" value="HTHARAC"/>
</dbReference>
<dbReference type="RefSeq" id="WP_047962786.1">
    <property type="nucleotide sequence ID" value="NZ_CAWMBG010000042.1"/>
</dbReference>
<dbReference type="PANTHER" id="PTHR46796:SF2">
    <property type="entry name" value="TRANSCRIPTIONAL REGULATORY PROTEIN"/>
    <property type="match status" value="1"/>
</dbReference>
<dbReference type="Gene3D" id="1.10.10.60">
    <property type="entry name" value="Homeodomain-like"/>
    <property type="match status" value="1"/>
</dbReference>
<dbReference type="InterPro" id="IPR018062">
    <property type="entry name" value="HTH_AraC-typ_CS"/>
</dbReference>
<protein>
    <recommendedName>
        <fullName evidence="5">Arabinose operon regulatory protein</fullName>
    </recommendedName>
</protein>
<dbReference type="InterPro" id="IPR037923">
    <property type="entry name" value="HTH-like"/>
</dbReference>
<dbReference type="InterPro" id="IPR009057">
    <property type="entry name" value="Homeodomain-like_sf"/>
</dbReference>
<keyword evidence="3" id="KW-0010">Activator</keyword>
<reference evidence="7 8" key="1">
    <citation type="submission" date="2015-06" db="EMBL/GenBank/DDBJ databases">
        <title>Draft Whole-Genome Sequence of the Entomopathogenic Bacterium Xenorhabdus khoisanae.</title>
        <authorList>
            <person name="Naidoo S."/>
            <person name="Featherston J."/>
            <person name="Gray V.M."/>
        </authorList>
    </citation>
    <scope>NUCLEOTIDE SEQUENCE [LARGE SCALE GENOMIC DNA]</scope>
    <source>
        <strain evidence="7 8">MCB</strain>
    </source>
</reference>
<evidence type="ECO:0000313" key="8">
    <source>
        <dbReference type="Proteomes" id="UP000036277"/>
    </source>
</evidence>
<dbReference type="PATRIC" id="fig|880157.4.peg.1606"/>
<dbReference type="InterPro" id="IPR018060">
    <property type="entry name" value="HTH_AraC"/>
</dbReference>
<proteinExistence type="predicted"/>
<dbReference type="OrthoDB" id="9809338at2"/>
<feature type="domain" description="HTH araC/xylS-type" evidence="6">
    <location>
        <begin position="169"/>
        <end position="266"/>
    </location>
</feature>
<organism evidence="7 8">
    <name type="scientific">Xenorhabdus khoisanae</name>
    <dbReference type="NCBI Taxonomy" id="880157"/>
    <lineage>
        <taxon>Bacteria</taxon>
        <taxon>Pseudomonadati</taxon>
        <taxon>Pseudomonadota</taxon>
        <taxon>Gammaproteobacteria</taxon>
        <taxon>Enterobacterales</taxon>
        <taxon>Morganellaceae</taxon>
        <taxon>Xenorhabdus</taxon>
    </lineage>
</organism>
<sequence>MTKQKFYRSSAVPIELRFSKNSKACYGKHTHEEFSIGAVDCGHSDYFNSNIERRIQKGSLVIINPLEVHSCNPVPDTNWSYKMLYVCPKWLGYVQSMIVGERITNFIPFSINHTDAPELYAQFQELANTIILDKDKMKTEEESISFFFNLFSQSNSIPLEKVVPKSSVSRAYEYICENFRSNISVKDIAVHSQLSEYHIIHAFRKAYGITPHAMQIAMRINEAKVLLKQGMNIASVATELGFYDQSHFHRNFKKLVAATPAEYKKYRSRIQS</sequence>
<dbReference type="PROSITE" id="PS00041">
    <property type="entry name" value="HTH_ARAC_FAMILY_1"/>
    <property type="match status" value="1"/>
</dbReference>
<evidence type="ECO:0000256" key="3">
    <source>
        <dbReference type="ARBA" id="ARBA00023159"/>
    </source>
</evidence>